<name>A0A3A2Z7Z7_9EURO</name>
<evidence type="ECO:0000313" key="2">
    <source>
        <dbReference type="Proteomes" id="UP000266188"/>
    </source>
</evidence>
<comment type="caution">
    <text evidence="1">The sequence shown here is derived from an EMBL/GenBank/DDBJ whole genome shotgun (WGS) entry which is preliminary data.</text>
</comment>
<dbReference type="AlphaFoldDB" id="A0A3A2Z7Z7"/>
<sequence length="157" mass="17426">MLGVGHPVLPKQALFGQRCSSGSCFVHLKEISEGQRHIHGKTSQLSGSVRRSFMEKTVLDHGLGLQTEAESLKHSKYLRTSRTGKTQSLQIPRERRISDCESLADVHVFQRRRNVEPMDMRATQALCTGNKFGSLQSGQGCGYAFIGHNKGHVLPRV</sequence>
<evidence type="ECO:0000313" key="1">
    <source>
        <dbReference type="EMBL" id="RJE19218.1"/>
    </source>
</evidence>
<gene>
    <name evidence="1" type="ORF">PHISCL_08443</name>
</gene>
<protein>
    <submittedName>
        <fullName evidence="1">Uncharacterized protein</fullName>
    </submittedName>
</protein>
<dbReference type="Proteomes" id="UP000266188">
    <property type="component" value="Unassembled WGS sequence"/>
</dbReference>
<keyword evidence="2" id="KW-1185">Reference proteome</keyword>
<proteinExistence type="predicted"/>
<dbReference type="EMBL" id="MVGC01000434">
    <property type="protein sequence ID" value="RJE19218.1"/>
    <property type="molecule type" value="Genomic_DNA"/>
</dbReference>
<organism evidence="1 2">
    <name type="scientific">Aspergillus sclerotialis</name>
    <dbReference type="NCBI Taxonomy" id="2070753"/>
    <lineage>
        <taxon>Eukaryota</taxon>
        <taxon>Fungi</taxon>
        <taxon>Dikarya</taxon>
        <taxon>Ascomycota</taxon>
        <taxon>Pezizomycotina</taxon>
        <taxon>Eurotiomycetes</taxon>
        <taxon>Eurotiomycetidae</taxon>
        <taxon>Eurotiales</taxon>
        <taxon>Aspergillaceae</taxon>
        <taxon>Aspergillus</taxon>
        <taxon>Aspergillus subgen. Polypaecilum</taxon>
    </lineage>
</organism>
<reference evidence="2" key="1">
    <citation type="submission" date="2017-02" db="EMBL/GenBank/DDBJ databases">
        <authorList>
            <person name="Tafer H."/>
            <person name="Lopandic K."/>
        </authorList>
    </citation>
    <scope>NUCLEOTIDE SEQUENCE [LARGE SCALE GENOMIC DNA]</scope>
    <source>
        <strain evidence="2">CBS 366.77</strain>
    </source>
</reference>
<accession>A0A3A2Z7Z7</accession>